<dbReference type="PROSITE" id="PS51387">
    <property type="entry name" value="FAD_PCMH"/>
    <property type="match status" value="1"/>
</dbReference>
<evidence type="ECO:0000259" key="7">
    <source>
        <dbReference type="PROSITE" id="PS51387"/>
    </source>
</evidence>
<dbReference type="Pfam" id="PF01565">
    <property type="entry name" value="FAD_binding_4"/>
    <property type="match status" value="1"/>
</dbReference>
<dbReference type="InterPro" id="IPR050416">
    <property type="entry name" value="FAD-linked_Oxidoreductase"/>
</dbReference>
<evidence type="ECO:0000256" key="3">
    <source>
        <dbReference type="ARBA" id="ARBA00022630"/>
    </source>
</evidence>
<evidence type="ECO:0000256" key="2">
    <source>
        <dbReference type="ARBA" id="ARBA00005466"/>
    </source>
</evidence>
<dbReference type="InterPro" id="IPR012951">
    <property type="entry name" value="BBE"/>
</dbReference>
<evidence type="ECO:0000256" key="1">
    <source>
        <dbReference type="ARBA" id="ARBA00001974"/>
    </source>
</evidence>
<dbReference type="AlphaFoldDB" id="A0A5N6JX65"/>
<dbReference type="Gene3D" id="3.30.465.10">
    <property type="match status" value="1"/>
</dbReference>
<keyword evidence="5" id="KW-0560">Oxidoreductase</keyword>
<keyword evidence="4" id="KW-0274">FAD</keyword>
<comment type="cofactor">
    <cofactor evidence="1">
        <name>FAD</name>
        <dbReference type="ChEBI" id="CHEBI:57692"/>
    </cofactor>
</comment>
<feature type="signal peptide" evidence="6">
    <location>
        <begin position="1"/>
        <end position="20"/>
    </location>
</feature>
<dbReference type="SUPFAM" id="SSF56176">
    <property type="entry name" value="FAD-binding/transporter-associated domain-like"/>
    <property type="match status" value="1"/>
</dbReference>
<dbReference type="Gene3D" id="3.40.462.20">
    <property type="match status" value="1"/>
</dbReference>
<dbReference type="EMBL" id="VIGI01000011">
    <property type="protein sequence ID" value="KAB8293736.1"/>
    <property type="molecule type" value="Genomic_DNA"/>
</dbReference>
<evidence type="ECO:0000313" key="9">
    <source>
        <dbReference type="Proteomes" id="UP000326757"/>
    </source>
</evidence>
<evidence type="ECO:0000256" key="5">
    <source>
        <dbReference type="ARBA" id="ARBA00023002"/>
    </source>
</evidence>
<gene>
    <name evidence="8" type="ORF">EYC80_009221</name>
</gene>
<comment type="similarity">
    <text evidence="2">Belongs to the oxygen-dependent FAD-linked oxidoreductase family.</text>
</comment>
<dbReference type="InterPro" id="IPR016166">
    <property type="entry name" value="FAD-bd_PCMH"/>
</dbReference>
<dbReference type="InterPro" id="IPR006094">
    <property type="entry name" value="Oxid_FAD_bind_N"/>
</dbReference>
<evidence type="ECO:0000256" key="4">
    <source>
        <dbReference type="ARBA" id="ARBA00022827"/>
    </source>
</evidence>
<dbReference type="GO" id="GO:0016491">
    <property type="term" value="F:oxidoreductase activity"/>
    <property type="evidence" value="ECO:0007669"/>
    <property type="project" value="UniProtKB-KW"/>
</dbReference>
<dbReference type="Proteomes" id="UP000326757">
    <property type="component" value="Unassembled WGS sequence"/>
</dbReference>
<accession>A0A5N6JX65</accession>
<dbReference type="GO" id="GO:0071949">
    <property type="term" value="F:FAD binding"/>
    <property type="evidence" value="ECO:0007669"/>
    <property type="project" value="InterPro"/>
</dbReference>
<feature type="chain" id="PRO_5024892656" description="FAD-binding PCMH-type domain-containing protein" evidence="6">
    <location>
        <begin position="21"/>
        <end position="504"/>
    </location>
</feature>
<keyword evidence="3" id="KW-0285">Flavoprotein</keyword>
<dbReference type="OrthoDB" id="415825at2759"/>
<dbReference type="InterPro" id="IPR016169">
    <property type="entry name" value="FAD-bd_PCMH_sub2"/>
</dbReference>
<sequence length="504" mass="54094">MPTYLSLSFACLLFARSVFTAAVNYPSGPVDLKSALTQSNIRWSPQAILSFPGQPSFSNATERWTIFDPPTYSASVTVGSEVDVVNAIRLSKSLNIPFLATGGRHGYGTTLGRLKNGLSIDLSQLKSVSINKHAATMTIGGGVRFRDMVDPLFAAGFQIQTGTCSCPGMVGVSVGAGIGRLQGLYGLLSDALISATVVTASGRVLQVSESSNSDLFWGIRGAGANFGVITSATYRVQPLINGGIFTSVDMIFPASKNASYFNTLASMGNGNGTFPAKLAAISNIIYNATSKEPEILANWAYAGPREEALRIIAPILNLEPAFTNITDVSWKDLNTATGFGLDAAVCEPNHIRNVYGASLRTLSAPTYVSAFQKLADFYAMYPEAQGSALSLESFPPQKVRDTPDSTSAYPWRDAITYLLIELTWEKVGSSVEGPSNALALELRKDFAASSGYPDLSVYVNYAHGDEKIEQIYGSRKLPRLAKLKKTWDPDNVFAFNNPLPTSYP</sequence>
<comment type="caution">
    <text evidence="8">The sequence shown here is derived from an EMBL/GenBank/DDBJ whole genome shotgun (WGS) entry which is preliminary data.</text>
</comment>
<dbReference type="InterPro" id="IPR036318">
    <property type="entry name" value="FAD-bd_PCMH-like_sf"/>
</dbReference>
<protein>
    <recommendedName>
        <fullName evidence="7">FAD-binding PCMH-type domain-containing protein</fullName>
    </recommendedName>
</protein>
<keyword evidence="6" id="KW-0732">Signal</keyword>
<feature type="domain" description="FAD-binding PCMH-type" evidence="7">
    <location>
        <begin position="67"/>
        <end position="239"/>
    </location>
</feature>
<keyword evidence="9" id="KW-1185">Reference proteome</keyword>
<dbReference type="Pfam" id="PF08031">
    <property type="entry name" value="BBE"/>
    <property type="match status" value="1"/>
</dbReference>
<name>A0A5N6JX65_MONLA</name>
<evidence type="ECO:0000256" key="6">
    <source>
        <dbReference type="SAM" id="SignalP"/>
    </source>
</evidence>
<organism evidence="8 9">
    <name type="scientific">Monilinia laxa</name>
    <name type="common">Brown rot fungus</name>
    <name type="synonym">Sclerotinia laxa</name>
    <dbReference type="NCBI Taxonomy" id="61186"/>
    <lineage>
        <taxon>Eukaryota</taxon>
        <taxon>Fungi</taxon>
        <taxon>Dikarya</taxon>
        <taxon>Ascomycota</taxon>
        <taxon>Pezizomycotina</taxon>
        <taxon>Leotiomycetes</taxon>
        <taxon>Helotiales</taxon>
        <taxon>Sclerotiniaceae</taxon>
        <taxon>Monilinia</taxon>
    </lineage>
</organism>
<proteinExistence type="inferred from homology"/>
<reference evidence="8 9" key="1">
    <citation type="submission" date="2019-06" db="EMBL/GenBank/DDBJ databases">
        <title>Genome Sequence of the Brown Rot Fungal Pathogen Monilinia laxa.</title>
        <authorList>
            <person name="De Miccolis Angelini R.M."/>
            <person name="Landi L."/>
            <person name="Abate D."/>
            <person name="Pollastro S."/>
            <person name="Romanazzi G."/>
            <person name="Faretra F."/>
        </authorList>
    </citation>
    <scope>NUCLEOTIDE SEQUENCE [LARGE SCALE GENOMIC DNA]</scope>
    <source>
        <strain evidence="8 9">Mlax316</strain>
    </source>
</reference>
<dbReference type="PANTHER" id="PTHR42973:SF9">
    <property type="entry name" value="FAD-BINDING PCMH-TYPE DOMAIN-CONTAINING PROTEIN-RELATED"/>
    <property type="match status" value="1"/>
</dbReference>
<evidence type="ECO:0000313" key="8">
    <source>
        <dbReference type="EMBL" id="KAB8293736.1"/>
    </source>
</evidence>
<dbReference type="PANTHER" id="PTHR42973">
    <property type="entry name" value="BINDING OXIDOREDUCTASE, PUTATIVE (AFU_ORTHOLOGUE AFUA_1G17690)-RELATED"/>
    <property type="match status" value="1"/>
</dbReference>